<gene>
    <name evidence="11" type="ORF">EGW08_009124</name>
</gene>
<evidence type="ECO:0000313" key="12">
    <source>
        <dbReference type="Proteomes" id="UP000271974"/>
    </source>
</evidence>
<organism evidence="11 12">
    <name type="scientific">Elysia chlorotica</name>
    <name type="common">Eastern emerald elysia</name>
    <name type="synonym">Sea slug</name>
    <dbReference type="NCBI Taxonomy" id="188477"/>
    <lineage>
        <taxon>Eukaryota</taxon>
        <taxon>Metazoa</taxon>
        <taxon>Spiralia</taxon>
        <taxon>Lophotrochozoa</taxon>
        <taxon>Mollusca</taxon>
        <taxon>Gastropoda</taxon>
        <taxon>Heterobranchia</taxon>
        <taxon>Euthyneura</taxon>
        <taxon>Panpulmonata</taxon>
        <taxon>Sacoglossa</taxon>
        <taxon>Placobranchoidea</taxon>
        <taxon>Plakobranchidae</taxon>
        <taxon>Elysia</taxon>
    </lineage>
</organism>
<dbReference type="GO" id="GO:0005576">
    <property type="term" value="C:extracellular region"/>
    <property type="evidence" value="ECO:0007669"/>
    <property type="project" value="UniProtKB-SubCell"/>
</dbReference>
<dbReference type="CDD" id="cd08544">
    <property type="entry name" value="Reeler"/>
    <property type="match status" value="1"/>
</dbReference>
<sequence length="248" mass="25684">MPAAFHHFLGALVVLTTALTTVRSFSNGAIESACPNLDPSSGHGASTATGSAPYTLELSKTEYNPGDVIQVTLRGTGGAQFKGFLVAGRKADGQSTDNIGDFSVDSTGNSKIICSQPLGNALTHNEASPKSSAVFDWTAPSTSQGDVVLHYTVVRGGAPNASPNRVDYFKDLTSVVITGPPVVEAKPPSFTKDAACGVSKGCYSDCVGNVCGWEATWQEDGDVYNISLTSVFDGSDGKYVALGFSAMP</sequence>
<dbReference type="EMBL" id="RQTK01000258">
    <property type="protein sequence ID" value="RUS83092.1"/>
    <property type="molecule type" value="Genomic_DNA"/>
</dbReference>
<evidence type="ECO:0000256" key="9">
    <source>
        <dbReference type="SAM" id="SignalP"/>
    </source>
</evidence>
<dbReference type="Proteomes" id="UP000271974">
    <property type="component" value="Unassembled WGS sequence"/>
</dbReference>
<feature type="chain" id="PRO_5018666133" description="Reelin domain-containing protein" evidence="9">
    <location>
        <begin position="25"/>
        <end position="248"/>
    </location>
</feature>
<evidence type="ECO:0000256" key="1">
    <source>
        <dbReference type="ARBA" id="ARBA00004613"/>
    </source>
</evidence>
<dbReference type="OrthoDB" id="2419613at2759"/>
<keyword evidence="5" id="KW-0399">Innate immunity</keyword>
<dbReference type="GO" id="GO:0016020">
    <property type="term" value="C:membrane"/>
    <property type="evidence" value="ECO:0007669"/>
    <property type="project" value="TreeGrafter"/>
</dbReference>
<keyword evidence="6 9" id="KW-0732">Signal</keyword>
<evidence type="ECO:0000256" key="8">
    <source>
        <dbReference type="ARBA" id="ARBA00023022"/>
    </source>
</evidence>
<evidence type="ECO:0000256" key="4">
    <source>
        <dbReference type="ARBA" id="ARBA00022529"/>
    </source>
</evidence>
<comment type="caution">
    <text evidence="11">The sequence shown here is derived from an EMBL/GenBank/DDBJ whole genome shotgun (WGS) entry which is preliminary data.</text>
</comment>
<dbReference type="InterPro" id="IPR002861">
    <property type="entry name" value="Reeler_dom"/>
</dbReference>
<keyword evidence="8" id="KW-0044">Antibiotic</keyword>
<evidence type="ECO:0000256" key="7">
    <source>
        <dbReference type="ARBA" id="ARBA00022859"/>
    </source>
</evidence>
<evidence type="ECO:0000256" key="3">
    <source>
        <dbReference type="ARBA" id="ARBA00022525"/>
    </source>
</evidence>
<accession>A0A3S1B9P9</accession>
<dbReference type="PANTHER" id="PTHR45828:SF9">
    <property type="entry name" value="CELL WALL INTEGRITY AND STRESS RESPONSE COMPONENT 4-LIKE-RELATED"/>
    <property type="match status" value="1"/>
</dbReference>
<dbReference type="GO" id="GO:0045087">
    <property type="term" value="P:innate immune response"/>
    <property type="evidence" value="ECO:0007669"/>
    <property type="project" value="UniProtKB-KW"/>
</dbReference>
<protein>
    <recommendedName>
        <fullName evidence="10">Reelin domain-containing protein</fullName>
    </recommendedName>
</protein>
<evidence type="ECO:0000259" key="10">
    <source>
        <dbReference type="PROSITE" id="PS51019"/>
    </source>
</evidence>
<keyword evidence="3" id="KW-0964">Secreted</keyword>
<comment type="subcellular location">
    <subcellularLocation>
        <location evidence="1">Secreted</location>
    </subcellularLocation>
</comment>
<dbReference type="Pfam" id="PF02014">
    <property type="entry name" value="Reeler"/>
    <property type="match status" value="1"/>
</dbReference>
<dbReference type="InterPro" id="IPR042307">
    <property type="entry name" value="Reeler_sf"/>
</dbReference>
<evidence type="ECO:0000256" key="6">
    <source>
        <dbReference type="ARBA" id="ARBA00022729"/>
    </source>
</evidence>
<feature type="domain" description="Reelin" evidence="10">
    <location>
        <begin position="19"/>
        <end position="188"/>
    </location>
</feature>
<keyword evidence="7" id="KW-0391">Immunity</keyword>
<proteinExistence type="inferred from homology"/>
<keyword evidence="12" id="KW-1185">Reference proteome</keyword>
<dbReference type="AlphaFoldDB" id="A0A3S1B9P9"/>
<reference evidence="11 12" key="1">
    <citation type="submission" date="2019-01" db="EMBL/GenBank/DDBJ databases">
        <title>A draft genome assembly of the solar-powered sea slug Elysia chlorotica.</title>
        <authorList>
            <person name="Cai H."/>
            <person name="Li Q."/>
            <person name="Fang X."/>
            <person name="Li J."/>
            <person name="Curtis N.E."/>
            <person name="Altenburger A."/>
            <person name="Shibata T."/>
            <person name="Feng M."/>
            <person name="Maeda T."/>
            <person name="Schwartz J.A."/>
            <person name="Shigenobu S."/>
            <person name="Lundholm N."/>
            <person name="Nishiyama T."/>
            <person name="Yang H."/>
            <person name="Hasebe M."/>
            <person name="Li S."/>
            <person name="Pierce S.K."/>
            <person name="Wang J."/>
        </authorList>
    </citation>
    <scope>NUCLEOTIDE SEQUENCE [LARGE SCALE GENOMIC DNA]</scope>
    <source>
        <strain evidence="11">EC2010</strain>
        <tissue evidence="11">Whole organism of an adult</tissue>
    </source>
</reference>
<comment type="similarity">
    <text evidence="2">Belongs to the insect defense protein family.</text>
</comment>
<feature type="non-terminal residue" evidence="11">
    <location>
        <position position="248"/>
    </location>
</feature>
<evidence type="ECO:0000256" key="2">
    <source>
        <dbReference type="ARBA" id="ARBA00008501"/>
    </source>
</evidence>
<evidence type="ECO:0000313" key="11">
    <source>
        <dbReference type="EMBL" id="RUS83092.1"/>
    </source>
</evidence>
<dbReference type="PANTHER" id="PTHR45828">
    <property type="entry name" value="CYTOCHROME B561/FERRIC REDUCTASE TRANSMEMBRANE"/>
    <property type="match status" value="1"/>
</dbReference>
<dbReference type="GO" id="GO:0042742">
    <property type="term" value="P:defense response to bacterium"/>
    <property type="evidence" value="ECO:0007669"/>
    <property type="project" value="UniProtKB-KW"/>
</dbReference>
<keyword evidence="4" id="KW-0929">Antimicrobial</keyword>
<dbReference type="PROSITE" id="PS51019">
    <property type="entry name" value="REELIN"/>
    <property type="match status" value="1"/>
</dbReference>
<evidence type="ECO:0000256" key="5">
    <source>
        <dbReference type="ARBA" id="ARBA00022588"/>
    </source>
</evidence>
<feature type="signal peptide" evidence="9">
    <location>
        <begin position="1"/>
        <end position="24"/>
    </location>
</feature>
<dbReference type="Gene3D" id="2.60.40.4060">
    <property type="entry name" value="Reeler domain"/>
    <property type="match status" value="1"/>
</dbReference>
<dbReference type="InterPro" id="IPR051237">
    <property type="entry name" value="Ferric-chelate_Red/DefProt"/>
</dbReference>
<name>A0A3S1B9P9_ELYCH</name>